<keyword evidence="9" id="KW-1185">Reference proteome</keyword>
<keyword evidence="4 7" id="KW-1133">Transmembrane helix</keyword>
<evidence type="ECO:0000256" key="4">
    <source>
        <dbReference type="ARBA" id="ARBA00022989"/>
    </source>
</evidence>
<evidence type="ECO:0000256" key="5">
    <source>
        <dbReference type="ARBA" id="ARBA00023136"/>
    </source>
</evidence>
<dbReference type="KEGG" id="kaf:KAFR_0H03080"/>
<dbReference type="InParanoid" id="H2AZG2"/>
<keyword evidence="3 7" id="KW-0812">Transmembrane</keyword>
<reference evidence="8 9" key="1">
    <citation type="journal article" date="2011" name="Proc. Natl. Acad. Sci. U.S.A.">
        <title>Evolutionary erosion of yeast sex chromosomes by mating-type switching accidents.</title>
        <authorList>
            <person name="Gordon J.L."/>
            <person name="Armisen D."/>
            <person name="Proux-Wera E."/>
            <person name="Oheigeartaigh S.S."/>
            <person name="Byrne K.P."/>
            <person name="Wolfe K.H."/>
        </authorList>
    </citation>
    <scope>NUCLEOTIDE SEQUENCE [LARGE SCALE GENOMIC DNA]</scope>
    <source>
        <strain evidence="9">ATCC 22294 / BCRC 22015 / CBS 2517 / CECT 1963 / NBRC 1671 / NRRL Y-8276</strain>
    </source>
</reference>
<dbReference type="HOGENOM" id="CLU_074889_0_0_1"/>
<evidence type="ECO:0000256" key="1">
    <source>
        <dbReference type="ARBA" id="ARBA00004141"/>
    </source>
</evidence>
<accession>H2AZG2</accession>
<dbReference type="eggNOG" id="KOG1688">
    <property type="taxonomic scope" value="Eukaryota"/>
</dbReference>
<dbReference type="GO" id="GO:0000324">
    <property type="term" value="C:fungal-type vacuole"/>
    <property type="evidence" value="ECO:0007669"/>
    <property type="project" value="EnsemblFungi"/>
</dbReference>
<comment type="similarity">
    <text evidence="2 6">Belongs to the RER1 family.</text>
</comment>
<dbReference type="PANTHER" id="PTHR10743:SF0">
    <property type="entry name" value="PROTEIN RER1"/>
    <property type="match status" value="1"/>
</dbReference>
<proteinExistence type="inferred from homology"/>
<dbReference type="InterPro" id="IPR004932">
    <property type="entry name" value="Rer1"/>
</dbReference>
<evidence type="ECO:0000313" key="8">
    <source>
        <dbReference type="EMBL" id="CCF59718.1"/>
    </source>
</evidence>
<dbReference type="PIRSF" id="PIRSF016013">
    <property type="entry name" value="AtER_Rer1p"/>
    <property type="match status" value="1"/>
</dbReference>
<dbReference type="FunCoup" id="H2AZG2">
    <property type="interactions" value="896"/>
</dbReference>
<dbReference type="PANTHER" id="PTHR10743">
    <property type="entry name" value="PROTEIN RER1"/>
    <property type="match status" value="1"/>
</dbReference>
<dbReference type="AlphaFoldDB" id="H2AZG2"/>
<protein>
    <recommendedName>
        <fullName evidence="6">Protein RER1</fullName>
    </recommendedName>
</protein>
<dbReference type="STRING" id="1071382.H2AZG2"/>
<dbReference type="Proteomes" id="UP000005220">
    <property type="component" value="Chromosome 8"/>
</dbReference>
<dbReference type="RefSeq" id="XP_003958853.1">
    <property type="nucleotide sequence ID" value="XM_003958804.1"/>
</dbReference>
<dbReference type="OrthoDB" id="448250at2759"/>
<evidence type="ECO:0000256" key="2">
    <source>
        <dbReference type="ARBA" id="ARBA00006070"/>
    </source>
</evidence>
<feature type="transmembrane region" description="Helical" evidence="7">
    <location>
        <begin position="54"/>
        <end position="74"/>
    </location>
</feature>
<dbReference type="GeneID" id="13887714"/>
<dbReference type="Pfam" id="PF03248">
    <property type="entry name" value="Rer1"/>
    <property type="match status" value="1"/>
</dbReference>
<dbReference type="GO" id="GO:0006890">
    <property type="term" value="P:retrograde vesicle-mediated transport, Golgi to endoplasmic reticulum"/>
    <property type="evidence" value="ECO:0007669"/>
    <property type="project" value="EnsemblFungi"/>
</dbReference>
<comment type="function">
    <text evidence="6">Involved in the retrieval of endoplasmic reticulum membrane proteins from the early Golgi compartment.</text>
</comment>
<sequence length="180" mass="21375">MTHSGGNPAMLYMHKAKTLLQFYLDKVTPHVKERWVALAVLNCVFTCRILFSQGWYVVCYALNIYLLSQFLAFLTPKFDMSLQQDEENKELEAGERAEEFRPFIRRLPEFKFWYNSMRATLMALVASIFTIFDIPVFWPILLMYFIILFLLTMRRQIQHMVKYKYIPLDIGKRKYGSSAK</sequence>
<gene>
    <name evidence="8" type="primary">KAFR0H03080</name>
    <name evidence="8" type="ORF">KAFR_0H03080</name>
</gene>
<dbReference type="GO" id="GO:0030137">
    <property type="term" value="C:COPI-coated vesicle"/>
    <property type="evidence" value="ECO:0007669"/>
    <property type="project" value="EnsemblFungi"/>
</dbReference>
<dbReference type="EMBL" id="HE650828">
    <property type="protein sequence ID" value="CCF59718.1"/>
    <property type="molecule type" value="Genomic_DNA"/>
</dbReference>
<name>H2AZG2_KAZAF</name>
<dbReference type="GO" id="GO:0030134">
    <property type="term" value="C:COPII-coated ER to Golgi transport vesicle"/>
    <property type="evidence" value="ECO:0007669"/>
    <property type="project" value="EnsemblFungi"/>
</dbReference>
<organism evidence="8 9">
    <name type="scientific">Kazachstania africana (strain ATCC 22294 / BCRC 22015 / CBS 2517 / CECT 1963 / NBRC 1671 / NRRL Y-8276)</name>
    <name type="common">Yeast</name>
    <name type="synonym">Kluyveromyces africanus</name>
    <dbReference type="NCBI Taxonomy" id="1071382"/>
    <lineage>
        <taxon>Eukaryota</taxon>
        <taxon>Fungi</taxon>
        <taxon>Dikarya</taxon>
        <taxon>Ascomycota</taxon>
        <taxon>Saccharomycotina</taxon>
        <taxon>Saccharomycetes</taxon>
        <taxon>Saccharomycetales</taxon>
        <taxon>Saccharomycetaceae</taxon>
        <taxon>Kazachstania</taxon>
    </lineage>
</organism>
<dbReference type="GO" id="GO:0000139">
    <property type="term" value="C:Golgi membrane"/>
    <property type="evidence" value="ECO:0007669"/>
    <property type="project" value="TreeGrafter"/>
</dbReference>
<evidence type="ECO:0000256" key="6">
    <source>
        <dbReference type="PIRNR" id="PIRNR016013"/>
    </source>
</evidence>
<comment type="subcellular location">
    <subcellularLocation>
        <location evidence="1">Membrane</location>
        <topology evidence="1">Multi-pass membrane protein</topology>
    </subcellularLocation>
</comment>
<feature type="transmembrane region" description="Helical" evidence="7">
    <location>
        <begin position="136"/>
        <end position="153"/>
    </location>
</feature>
<evidence type="ECO:0000256" key="3">
    <source>
        <dbReference type="ARBA" id="ARBA00022692"/>
    </source>
</evidence>
<dbReference type="GO" id="GO:0006621">
    <property type="term" value="P:protein retention in ER lumen"/>
    <property type="evidence" value="ECO:0007669"/>
    <property type="project" value="EnsemblFungi"/>
</dbReference>
<evidence type="ECO:0000256" key="7">
    <source>
        <dbReference type="SAM" id="Phobius"/>
    </source>
</evidence>
<evidence type="ECO:0000313" key="9">
    <source>
        <dbReference type="Proteomes" id="UP000005220"/>
    </source>
</evidence>
<keyword evidence="5 6" id="KW-0472">Membrane</keyword>
<dbReference type="GO" id="GO:0005783">
    <property type="term" value="C:endoplasmic reticulum"/>
    <property type="evidence" value="ECO:0007669"/>
    <property type="project" value="GOC"/>
</dbReference>